<dbReference type="Proteomes" id="UP000478148">
    <property type="component" value="Unassembled WGS sequence"/>
</dbReference>
<gene>
    <name evidence="2" type="ORF">ENC19_22665</name>
</gene>
<reference evidence="2 3" key="1">
    <citation type="submission" date="2020-02" db="EMBL/GenBank/DDBJ databases">
        <title>Draft Genome Sequence of Verrucosispora sp. Strain CWR15, Isolated from Gulf of Mexico Sponge.</title>
        <authorList>
            <person name="Kennedy S.J."/>
            <person name="Cella E."/>
            <person name="Azarian T."/>
            <person name="Baker B.J."/>
            <person name="Shaw L.N."/>
        </authorList>
    </citation>
    <scope>NUCLEOTIDE SEQUENCE [LARGE SCALE GENOMIC DNA]</scope>
    <source>
        <strain evidence="2 3">CWR15</strain>
    </source>
</reference>
<keyword evidence="1" id="KW-1133">Transmembrane helix</keyword>
<evidence type="ECO:0000256" key="1">
    <source>
        <dbReference type="SAM" id="Phobius"/>
    </source>
</evidence>
<dbReference type="AlphaFoldDB" id="A0A6M1LAH3"/>
<organism evidence="2 3">
    <name type="scientific">Verrucosispora sioxanthis</name>
    <dbReference type="NCBI Taxonomy" id="2499994"/>
    <lineage>
        <taxon>Bacteria</taxon>
        <taxon>Bacillati</taxon>
        <taxon>Actinomycetota</taxon>
        <taxon>Actinomycetes</taxon>
        <taxon>Micromonosporales</taxon>
        <taxon>Micromonosporaceae</taxon>
        <taxon>Micromonospora</taxon>
    </lineage>
</organism>
<evidence type="ECO:0000313" key="2">
    <source>
        <dbReference type="EMBL" id="NGM15251.1"/>
    </source>
</evidence>
<accession>A0A6M1LAH3</accession>
<feature type="transmembrane region" description="Helical" evidence="1">
    <location>
        <begin position="21"/>
        <end position="42"/>
    </location>
</feature>
<evidence type="ECO:0000313" key="3">
    <source>
        <dbReference type="Proteomes" id="UP000478148"/>
    </source>
</evidence>
<proteinExistence type="predicted"/>
<feature type="transmembrane region" description="Helical" evidence="1">
    <location>
        <begin position="48"/>
        <end position="77"/>
    </location>
</feature>
<dbReference type="RefSeq" id="WP_164449093.1">
    <property type="nucleotide sequence ID" value="NZ_SAIY01000008.1"/>
</dbReference>
<name>A0A6M1LAH3_9ACTN</name>
<keyword evidence="3" id="KW-1185">Reference proteome</keyword>
<dbReference type="EMBL" id="SAIY01000008">
    <property type="protein sequence ID" value="NGM15251.1"/>
    <property type="molecule type" value="Genomic_DNA"/>
</dbReference>
<keyword evidence="1" id="KW-0472">Membrane</keyword>
<sequence length="119" mass="13311">MNNSSYRDQVAMVRRIRSYRLLVVSWRLMFLSAAAGALAVLLRENDVISQAVLAVLIAPIIVVYCLSFFVVIGAGAIHSVQSSAIPLGRGILERQMRFSRMFLADLFTLPWNLSKNPEK</sequence>
<protein>
    <submittedName>
        <fullName evidence="2">Uncharacterized protein</fullName>
    </submittedName>
</protein>
<keyword evidence="1" id="KW-0812">Transmembrane</keyword>
<comment type="caution">
    <text evidence="2">The sequence shown here is derived from an EMBL/GenBank/DDBJ whole genome shotgun (WGS) entry which is preliminary data.</text>
</comment>